<comment type="similarity">
    <text evidence="1 3">Belongs to the 5'-nucleotidase family.</text>
</comment>
<evidence type="ECO:0000256" key="2">
    <source>
        <dbReference type="ARBA" id="ARBA00022729"/>
    </source>
</evidence>
<dbReference type="PANTHER" id="PTHR11575:SF6">
    <property type="entry name" value="2',3'-CYCLIC-NUCLEOTIDE 2'-PHOSPHODIESTERASE_3'-NUCLEOTIDASE"/>
    <property type="match status" value="1"/>
</dbReference>
<feature type="domain" description="5'-Nucleotidase C-terminal" evidence="5">
    <location>
        <begin position="388"/>
        <end position="530"/>
    </location>
</feature>
<protein>
    <submittedName>
        <fullName evidence="6">Bifunctional 2',3'-cyclic-nucleotide 2'-phosphodiesterase/3'-nucleotidase</fullName>
    </submittedName>
</protein>
<dbReference type="GO" id="GO:0016788">
    <property type="term" value="F:hydrolase activity, acting on ester bonds"/>
    <property type="evidence" value="ECO:0007669"/>
    <property type="project" value="InterPro"/>
</dbReference>
<dbReference type="SUPFAM" id="SSF56300">
    <property type="entry name" value="Metallo-dependent phosphatases"/>
    <property type="match status" value="1"/>
</dbReference>
<dbReference type="AlphaFoldDB" id="A0A844ALF9"/>
<evidence type="ECO:0000259" key="4">
    <source>
        <dbReference type="Pfam" id="PF00149"/>
    </source>
</evidence>
<accession>A0A844ALF9</accession>
<dbReference type="InterPro" id="IPR029052">
    <property type="entry name" value="Metallo-depent_PP-like"/>
</dbReference>
<dbReference type="GO" id="GO:0009166">
    <property type="term" value="P:nucleotide catabolic process"/>
    <property type="evidence" value="ECO:0007669"/>
    <property type="project" value="InterPro"/>
</dbReference>
<name>A0A844ALF9_9RHOB</name>
<dbReference type="PANTHER" id="PTHR11575">
    <property type="entry name" value="5'-NUCLEOTIDASE-RELATED"/>
    <property type="match status" value="1"/>
</dbReference>
<evidence type="ECO:0000259" key="5">
    <source>
        <dbReference type="Pfam" id="PF02872"/>
    </source>
</evidence>
<dbReference type="InterPro" id="IPR004843">
    <property type="entry name" value="Calcineurin-like_PHP"/>
</dbReference>
<dbReference type="InterPro" id="IPR006179">
    <property type="entry name" value="5_nucleotidase/apyrase"/>
</dbReference>
<evidence type="ECO:0000313" key="7">
    <source>
        <dbReference type="Proteomes" id="UP000436694"/>
    </source>
</evidence>
<keyword evidence="3" id="KW-0547">Nucleotide-binding</keyword>
<keyword evidence="3" id="KW-0378">Hydrolase</keyword>
<dbReference type="GO" id="GO:0000166">
    <property type="term" value="F:nucleotide binding"/>
    <property type="evidence" value="ECO:0007669"/>
    <property type="project" value="UniProtKB-KW"/>
</dbReference>
<keyword evidence="2" id="KW-0732">Signal</keyword>
<dbReference type="Pfam" id="PF02872">
    <property type="entry name" value="5_nucleotid_C"/>
    <property type="match status" value="1"/>
</dbReference>
<dbReference type="PRINTS" id="PR01607">
    <property type="entry name" value="APYRASEFAMLY"/>
</dbReference>
<dbReference type="GO" id="GO:0030288">
    <property type="term" value="C:outer membrane-bounded periplasmic space"/>
    <property type="evidence" value="ECO:0007669"/>
    <property type="project" value="TreeGrafter"/>
</dbReference>
<evidence type="ECO:0000256" key="1">
    <source>
        <dbReference type="ARBA" id="ARBA00006654"/>
    </source>
</evidence>
<dbReference type="RefSeq" id="WP_153546596.1">
    <property type="nucleotide sequence ID" value="NZ_WIXK01000003.1"/>
</dbReference>
<dbReference type="EMBL" id="WIXK01000003">
    <property type="protein sequence ID" value="MQY42439.1"/>
    <property type="molecule type" value="Genomic_DNA"/>
</dbReference>
<dbReference type="PROSITE" id="PS00785">
    <property type="entry name" value="5_NUCLEOTIDASE_1"/>
    <property type="match status" value="1"/>
</dbReference>
<dbReference type="Gene3D" id="3.90.780.10">
    <property type="entry name" value="5'-Nucleotidase, C-terminal domain"/>
    <property type="match status" value="1"/>
</dbReference>
<dbReference type="GO" id="GO:0046872">
    <property type="term" value="F:metal ion binding"/>
    <property type="evidence" value="ECO:0007669"/>
    <property type="project" value="InterPro"/>
</dbReference>
<dbReference type="Proteomes" id="UP000436694">
    <property type="component" value="Unassembled WGS sequence"/>
</dbReference>
<dbReference type="InterPro" id="IPR006146">
    <property type="entry name" value="5'-Nucleotdase_CS"/>
</dbReference>
<gene>
    <name evidence="6" type="ORF">GG681_07270</name>
</gene>
<sequence length="614" mass="67389">MTGQNLPLHTATARLRLLATTDLHAHLIGYDYYTDRPSAHLGLSRIATLIQDARDTAKETDSAVLLLDNGDGFQGAAIGENVLHGEPLPHPLVTCFNTLNYDALGMGNHDFNYGLPTLERLLRDANCPAICSNMSAIETGLELPFQASTIVEKQLPNHPNSPPLRIGILSVLPPQTVIWDAYFLEGRVVVQDMVHAARDTAQALREQGCDLVVALAHTGLSDTDHMLNMENALYPLTEIGEIDAFVAGHTHLQLPDPDTPMPKPVVMPGAFGSHLGVIDFELRQQDGRWKVDRATPHLKPVILPETNIAVPENEALRAAIDDAHQECRRRLNQPVGRVAQPLHSYFTFFAKDRSLAMSACAQAAAVRAYVKGTAASELPLLSAVAPGKFGARAGPSFYTDVPAGDVSLRHVIDLQIFPNRLRAVEVVGSELAEWLEMSAGMFSQIRPGSSDQELVDPNRAGHNYDVIYGVEYEIDLSQPARFNISGTLVNPAANRIRNLRWNGMRVDPNQRFLVGVNSYRASGGGHFNMVRYAPQLNLPSVRLRDVIRDYIAGDLPLDPLEQAPHPWRFSPMGNTKARAFTGPAAKPHLSELDLTKMRPLPLDENGFLPLEIDL</sequence>
<dbReference type="NCBIfam" id="NF006938">
    <property type="entry name" value="PRK09420.1"/>
    <property type="match status" value="1"/>
</dbReference>
<comment type="caution">
    <text evidence="6">The sequence shown here is derived from an EMBL/GenBank/DDBJ whole genome shotgun (WGS) entry which is preliminary data.</text>
</comment>
<feature type="domain" description="Calcineurin-like phosphoesterase" evidence="4">
    <location>
        <begin position="15"/>
        <end position="251"/>
    </location>
</feature>
<proteinExistence type="inferred from homology"/>
<organism evidence="6 7">
    <name type="scientific">Tritonibacter aquimaris</name>
    <dbReference type="NCBI Taxonomy" id="2663379"/>
    <lineage>
        <taxon>Bacteria</taxon>
        <taxon>Pseudomonadati</taxon>
        <taxon>Pseudomonadota</taxon>
        <taxon>Alphaproteobacteria</taxon>
        <taxon>Rhodobacterales</taxon>
        <taxon>Paracoccaceae</taxon>
        <taxon>Tritonibacter</taxon>
    </lineage>
</organism>
<reference evidence="6 7" key="1">
    <citation type="submission" date="2019-10" db="EMBL/GenBank/DDBJ databases">
        <title>Epibacterium sp. nov., isolated from seawater.</title>
        <authorList>
            <person name="Zhang X."/>
            <person name="Li N."/>
        </authorList>
    </citation>
    <scope>NUCLEOTIDE SEQUENCE [LARGE SCALE GENOMIC DNA]</scope>
    <source>
        <strain evidence="6 7">SM1969</strain>
    </source>
</reference>
<keyword evidence="7" id="KW-1185">Reference proteome</keyword>
<dbReference type="Gene3D" id="3.60.21.10">
    <property type="match status" value="1"/>
</dbReference>
<dbReference type="InterPro" id="IPR036907">
    <property type="entry name" value="5'-Nucleotdase_C_sf"/>
</dbReference>
<evidence type="ECO:0000313" key="6">
    <source>
        <dbReference type="EMBL" id="MQY42439.1"/>
    </source>
</evidence>
<dbReference type="Pfam" id="PF00149">
    <property type="entry name" value="Metallophos"/>
    <property type="match status" value="1"/>
</dbReference>
<dbReference type="SUPFAM" id="SSF55816">
    <property type="entry name" value="5'-nucleotidase (syn. UDP-sugar hydrolase), C-terminal domain"/>
    <property type="match status" value="1"/>
</dbReference>
<dbReference type="InterPro" id="IPR008334">
    <property type="entry name" value="5'-Nucleotdase_C"/>
</dbReference>
<evidence type="ECO:0000256" key="3">
    <source>
        <dbReference type="RuleBase" id="RU362119"/>
    </source>
</evidence>